<dbReference type="WBParaSite" id="PEQ_0000945601-mRNA-1">
    <property type="protein sequence ID" value="PEQ_0000945601-mRNA-1"/>
    <property type="gene ID" value="PEQ_0000945601"/>
</dbReference>
<dbReference type="AlphaFoldDB" id="A0A914S5D5"/>
<keyword evidence="2" id="KW-1185">Reference proteome</keyword>
<sequence length="43" mass="4997">MLNKNLNENTSKIKQVRPYLDRTSKAYPQSTLNLGKGWHPEQP</sequence>
<organism evidence="2 3">
    <name type="scientific">Parascaris equorum</name>
    <name type="common">Equine roundworm</name>
    <dbReference type="NCBI Taxonomy" id="6256"/>
    <lineage>
        <taxon>Eukaryota</taxon>
        <taxon>Metazoa</taxon>
        <taxon>Ecdysozoa</taxon>
        <taxon>Nematoda</taxon>
        <taxon>Chromadorea</taxon>
        <taxon>Rhabditida</taxon>
        <taxon>Spirurina</taxon>
        <taxon>Ascaridomorpha</taxon>
        <taxon>Ascaridoidea</taxon>
        <taxon>Ascarididae</taxon>
        <taxon>Parascaris</taxon>
    </lineage>
</organism>
<evidence type="ECO:0000313" key="3">
    <source>
        <dbReference type="WBParaSite" id="PEQ_0000945601-mRNA-1"/>
    </source>
</evidence>
<dbReference type="Proteomes" id="UP000887564">
    <property type="component" value="Unplaced"/>
</dbReference>
<name>A0A914S5D5_PAREQ</name>
<accession>A0A914S5D5</accession>
<protein>
    <submittedName>
        <fullName evidence="3">Uncharacterized protein</fullName>
    </submittedName>
</protein>
<feature type="compositionally biased region" description="Polar residues" evidence="1">
    <location>
        <begin position="1"/>
        <end position="13"/>
    </location>
</feature>
<evidence type="ECO:0000256" key="1">
    <source>
        <dbReference type="SAM" id="MobiDB-lite"/>
    </source>
</evidence>
<proteinExistence type="predicted"/>
<feature type="region of interest" description="Disordered" evidence="1">
    <location>
        <begin position="1"/>
        <end position="43"/>
    </location>
</feature>
<reference evidence="3" key="1">
    <citation type="submission" date="2022-11" db="UniProtKB">
        <authorList>
            <consortium name="WormBaseParasite"/>
        </authorList>
    </citation>
    <scope>IDENTIFICATION</scope>
</reference>
<evidence type="ECO:0000313" key="2">
    <source>
        <dbReference type="Proteomes" id="UP000887564"/>
    </source>
</evidence>